<dbReference type="AlphaFoldDB" id="A0A7T8GY79"/>
<evidence type="ECO:0000313" key="1">
    <source>
        <dbReference type="EMBL" id="QQP40049.1"/>
    </source>
</evidence>
<evidence type="ECO:0000313" key="2">
    <source>
        <dbReference type="Proteomes" id="UP000595437"/>
    </source>
</evidence>
<gene>
    <name evidence="1" type="ORF">FKW44_013961</name>
</gene>
<keyword evidence="2" id="KW-1185">Reference proteome</keyword>
<dbReference type="Proteomes" id="UP000595437">
    <property type="component" value="Chromosome 9"/>
</dbReference>
<dbReference type="EMBL" id="CP045898">
    <property type="protein sequence ID" value="QQP40049.1"/>
    <property type="molecule type" value="Genomic_DNA"/>
</dbReference>
<sequence length="64" mass="7339">MKLEAYIHSESANLRRHEVLMSLPRRIFHDWGGVEGRGRVPLAGNSERRRSRFYSTATTIGRVG</sequence>
<accession>A0A7T8GY79</accession>
<protein>
    <submittedName>
        <fullName evidence="1">Uncharacterized protein</fullName>
    </submittedName>
</protein>
<proteinExistence type="predicted"/>
<name>A0A7T8GY79_CALRO</name>
<reference evidence="2" key="1">
    <citation type="submission" date="2021-01" db="EMBL/GenBank/DDBJ databases">
        <title>Caligus Genome Assembly.</title>
        <authorList>
            <person name="Gallardo-Escarate C."/>
        </authorList>
    </citation>
    <scope>NUCLEOTIDE SEQUENCE [LARGE SCALE GENOMIC DNA]</scope>
</reference>
<organism evidence="1 2">
    <name type="scientific">Caligus rogercresseyi</name>
    <name type="common">Sea louse</name>
    <dbReference type="NCBI Taxonomy" id="217165"/>
    <lineage>
        <taxon>Eukaryota</taxon>
        <taxon>Metazoa</taxon>
        <taxon>Ecdysozoa</taxon>
        <taxon>Arthropoda</taxon>
        <taxon>Crustacea</taxon>
        <taxon>Multicrustacea</taxon>
        <taxon>Hexanauplia</taxon>
        <taxon>Copepoda</taxon>
        <taxon>Siphonostomatoida</taxon>
        <taxon>Caligidae</taxon>
        <taxon>Caligus</taxon>
    </lineage>
</organism>